<evidence type="ECO:0000256" key="1">
    <source>
        <dbReference type="SAM" id="MobiDB-lite"/>
    </source>
</evidence>
<feature type="compositionally biased region" description="Basic and acidic residues" evidence="1">
    <location>
        <begin position="166"/>
        <end position="179"/>
    </location>
</feature>
<dbReference type="STRING" id="4432.A0A1U8B8J8"/>
<dbReference type="OMA" id="CKPFTSS"/>
<accession>A0A1U8B8J8</accession>
<proteinExistence type="predicted"/>
<evidence type="ECO:0000313" key="3">
    <source>
        <dbReference type="RefSeq" id="XP_010275953.1"/>
    </source>
</evidence>
<gene>
    <name evidence="3" type="primary">LOC104610838</name>
</gene>
<dbReference type="AlphaFoldDB" id="A0A1U8B8J8"/>
<protein>
    <submittedName>
        <fullName evidence="3">Uncharacterized protein LOC104610838 isoform X1</fullName>
    </submittedName>
</protein>
<name>A0A1U8B8J8_NELNU</name>
<feature type="region of interest" description="Disordered" evidence="1">
    <location>
        <begin position="162"/>
        <end position="186"/>
    </location>
</feature>
<feature type="compositionally biased region" description="Low complexity" evidence="1">
    <location>
        <begin position="220"/>
        <end position="229"/>
    </location>
</feature>
<evidence type="ECO:0000313" key="2">
    <source>
        <dbReference type="Proteomes" id="UP000189703"/>
    </source>
</evidence>
<dbReference type="Proteomes" id="UP000189703">
    <property type="component" value="Unplaced"/>
</dbReference>
<dbReference type="RefSeq" id="XP_010275953.1">
    <property type="nucleotide sequence ID" value="XM_010277651.2"/>
</dbReference>
<dbReference type="PANTHER" id="PTHR31446:SF2">
    <property type="entry name" value="ACID PHOSPHATASE_VANADIUM-DEPENDENT HALOPEROXIDASE-RELATED PROTEIN"/>
    <property type="match status" value="1"/>
</dbReference>
<dbReference type="PANTHER" id="PTHR31446">
    <property type="entry name" value="ACID PHOSPHATASE/VANADIUM-DEPENDENT HALOPEROXIDASE-RELATED PROTEIN"/>
    <property type="match status" value="1"/>
</dbReference>
<sequence length="278" mass="29833">MLSYSAILPRLPQPIFLSSSSRKQHLFLNNHLSFRKPNSASFICLSVGIEQLAEITQNKVLVAAGVSCAIGQLSKPFTSALLYGNDIDFKTAVLPGGFPSTHSAVVMAAATSLGLERGLSDSIFGMTVVVAGLVMYDAQGVRREVGNHAKVLNRRLLRTQDNTVPNRDKVKDDKIDSKTGRPPINSETITSLLSLEETGRLYSSNQKEASSLTITESRMSRSSAMRSSSLTVDGEEELSDNSCKSNALLKEAVGHTEVEVIAGALLGLLVSFALYSVA</sequence>
<organism evidence="2 3">
    <name type="scientific">Nelumbo nucifera</name>
    <name type="common">Sacred lotus</name>
    <dbReference type="NCBI Taxonomy" id="4432"/>
    <lineage>
        <taxon>Eukaryota</taxon>
        <taxon>Viridiplantae</taxon>
        <taxon>Streptophyta</taxon>
        <taxon>Embryophyta</taxon>
        <taxon>Tracheophyta</taxon>
        <taxon>Spermatophyta</taxon>
        <taxon>Magnoliopsida</taxon>
        <taxon>Proteales</taxon>
        <taxon>Nelumbonaceae</taxon>
        <taxon>Nelumbo</taxon>
    </lineage>
</organism>
<dbReference type="InParanoid" id="A0A1U8B8J8"/>
<dbReference type="KEGG" id="nnu:104610838"/>
<feature type="compositionally biased region" description="Polar residues" evidence="1">
    <location>
        <begin position="204"/>
        <end position="216"/>
    </location>
</feature>
<dbReference type="FunCoup" id="A0A1U8B8J8">
    <property type="interactions" value="1843"/>
</dbReference>
<dbReference type="InterPro" id="IPR003832">
    <property type="entry name" value="DUF212"/>
</dbReference>
<dbReference type="eggNOG" id="ENOG502S0HG">
    <property type="taxonomic scope" value="Eukaryota"/>
</dbReference>
<reference evidence="3" key="1">
    <citation type="submission" date="2025-08" db="UniProtKB">
        <authorList>
            <consortium name="RefSeq"/>
        </authorList>
    </citation>
    <scope>IDENTIFICATION</scope>
</reference>
<dbReference type="GeneID" id="104610838"/>
<dbReference type="OrthoDB" id="1909848at2759"/>
<keyword evidence="2" id="KW-1185">Reference proteome</keyword>
<dbReference type="Pfam" id="PF02681">
    <property type="entry name" value="DUF212"/>
    <property type="match status" value="1"/>
</dbReference>
<feature type="region of interest" description="Disordered" evidence="1">
    <location>
        <begin position="204"/>
        <end position="238"/>
    </location>
</feature>